<dbReference type="Pfam" id="PF13489">
    <property type="entry name" value="Methyltransf_23"/>
    <property type="match status" value="1"/>
</dbReference>
<keyword evidence="1" id="KW-0808">Transferase</keyword>
<sequence length="262" mass="27563">MNSVETDVEIENARLRNLQQASDSSTISHLDAIGVGSGWRCLEVGAGAGSIASWLGARVGPTGSVLATDVNVDRLGNLPGNVEVRQHDIRHEELEPAAYDLVHCRFVLMHLADPVAALKKMTASLAPGGWLVVEEGDLGLVEFAGAAESARATEVLHTLHEQWVAAGIVNSFFGRQLPGLVLALGLESFGVDVSTATGEPGQPAYEAMRLGWPNLRAGFAATGTSEDDLRCIDIAAADSTFLVGITTVAVWGRLPVAQSSSR</sequence>
<dbReference type="STRING" id="53376.BST25_11060"/>
<dbReference type="EMBL" id="MVHR01000013">
    <property type="protein sequence ID" value="ORA73927.1"/>
    <property type="molecule type" value="Genomic_DNA"/>
</dbReference>
<accession>A0A1X0DNN2</accession>
<dbReference type="CDD" id="cd02440">
    <property type="entry name" value="AdoMet_MTases"/>
    <property type="match status" value="1"/>
</dbReference>
<evidence type="ECO:0008006" key="4">
    <source>
        <dbReference type="Google" id="ProtNLM"/>
    </source>
</evidence>
<dbReference type="PANTHER" id="PTHR43861">
    <property type="entry name" value="TRANS-ACONITATE 2-METHYLTRANSFERASE-RELATED"/>
    <property type="match status" value="1"/>
</dbReference>
<reference evidence="2 3" key="1">
    <citation type="submission" date="2017-02" db="EMBL/GenBank/DDBJ databases">
        <title>The new phylogeny of genus Mycobacterium.</title>
        <authorList>
            <person name="Tortoli E."/>
            <person name="Trovato A."/>
            <person name="Cirillo D.M."/>
        </authorList>
    </citation>
    <scope>NUCLEOTIDE SEQUENCE [LARGE SCALE GENOMIC DNA]</scope>
    <source>
        <strain evidence="2 3">DSM 44471</strain>
    </source>
</reference>
<dbReference type="SUPFAM" id="SSF53335">
    <property type="entry name" value="S-adenosyl-L-methionine-dependent methyltransferases"/>
    <property type="match status" value="1"/>
</dbReference>
<evidence type="ECO:0000313" key="3">
    <source>
        <dbReference type="Proteomes" id="UP000192566"/>
    </source>
</evidence>
<organism evidence="2 3">
    <name type="scientific">Mycobacterium heidelbergense</name>
    <dbReference type="NCBI Taxonomy" id="53376"/>
    <lineage>
        <taxon>Bacteria</taxon>
        <taxon>Bacillati</taxon>
        <taxon>Actinomycetota</taxon>
        <taxon>Actinomycetes</taxon>
        <taxon>Mycobacteriales</taxon>
        <taxon>Mycobacteriaceae</taxon>
        <taxon>Mycobacterium</taxon>
        <taxon>Mycobacterium simiae complex</taxon>
    </lineage>
</organism>
<keyword evidence="3" id="KW-1185">Reference proteome</keyword>
<gene>
    <name evidence="2" type="ORF">BST25_11060</name>
</gene>
<dbReference type="AlphaFoldDB" id="A0A1X0DNN2"/>
<dbReference type="Proteomes" id="UP000192566">
    <property type="component" value="Unassembled WGS sequence"/>
</dbReference>
<dbReference type="InterPro" id="IPR029063">
    <property type="entry name" value="SAM-dependent_MTases_sf"/>
</dbReference>
<protein>
    <recommendedName>
        <fullName evidence="4">Methyltransferase</fullName>
    </recommendedName>
</protein>
<dbReference type="PANTHER" id="PTHR43861:SF3">
    <property type="entry name" value="PUTATIVE (AFU_ORTHOLOGUE AFUA_2G14390)-RELATED"/>
    <property type="match status" value="1"/>
</dbReference>
<evidence type="ECO:0000256" key="1">
    <source>
        <dbReference type="ARBA" id="ARBA00022679"/>
    </source>
</evidence>
<name>A0A1X0DNN2_MYCHE</name>
<dbReference type="Gene3D" id="3.40.50.150">
    <property type="entry name" value="Vaccinia Virus protein VP39"/>
    <property type="match status" value="1"/>
</dbReference>
<dbReference type="GO" id="GO:0016740">
    <property type="term" value="F:transferase activity"/>
    <property type="evidence" value="ECO:0007669"/>
    <property type="project" value="UniProtKB-KW"/>
</dbReference>
<evidence type="ECO:0000313" key="2">
    <source>
        <dbReference type="EMBL" id="ORA73927.1"/>
    </source>
</evidence>
<comment type="caution">
    <text evidence="2">The sequence shown here is derived from an EMBL/GenBank/DDBJ whole genome shotgun (WGS) entry which is preliminary data.</text>
</comment>
<proteinExistence type="predicted"/>